<evidence type="ECO:0000313" key="1">
    <source>
        <dbReference type="EMBL" id="GAA1228157.1"/>
    </source>
</evidence>
<proteinExistence type="predicted"/>
<sequence>MNVNANGLVSLAIITDAVIDESAIRRAVESPASGAVVVFSGVVRNHDGGESVRSLEYQAHPEAQNIFAECCASVAAETGLAVAAVHRVGHLEIGDVALSAAVSAAHRREAFDACELLVERIKLTVPIWKRQKREDGTTEWVGL</sequence>
<organism evidence="1 2">
    <name type="scientific">Rhodoglobus aureus</name>
    <dbReference type="NCBI Taxonomy" id="191497"/>
    <lineage>
        <taxon>Bacteria</taxon>
        <taxon>Bacillati</taxon>
        <taxon>Actinomycetota</taxon>
        <taxon>Actinomycetes</taxon>
        <taxon>Micrococcales</taxon>
        <taxon>Microbacteriaceae</taxon>
        <taxon>Rhodoglobus</taxon>
    </lineage>
</organism>
<dbReference type="EMBL" id="BAAAKW010000071">
    <property type="protein sequence ID" value="GAA1228157.1"/>
    <property type="molecule type" value="Genomic_DNA"/>
</dbReference>
<dbReference type="Gene3D" id="3.90.1170.40">
    <property type="entry name" value="Molybdopterin biosynthesis MoaE subunit"/>
    <property type="match status" value="1"/>
</dbReference>
<dbReference type="InterPro" id="IPR003448">
    <property type="entry name" value="Mopterin_biosynth_MoaE"/>
</dbReference>
<dbReference type="Pfam" id="PF02391">
    <property type="entry name" value="MoaE"/>
    <property type="match status" value="1"/>
</dbReference>
<dbReference type="CDD" id="cd00756">
    <property type="entry name" value="MoaE"/>
    <property type="match status" value="1"/>
</dbReference>
<dbReference type="Proteomes" id="UP001500943">
    <property type="component" value="Unassembled WGS sequence"/>
</dbReference>
<dbReference type="PANTHER" id="PTHR23404">
    <property type="entry name" value="MOLYBDOPTERIN SYNTHASE RELATED"/>
    <property type="match status" value="1"/>
</dbReference>
<gene>
    <name evidence="1" type="ORF">GCM10009655_28470</name>
</gene>
<keyword evidence="2" id="KW-1185">Reference proteome</keyword>
<comment type="caution">
    <text evidence="1">The sequence shown here is derived from an EMBL/GenBank/DDBJ whole genome shotgun (WGS) entry which is preliminary data.</text>
</comment>
<dbReference type="SUPFAM" id="SSF54690">
    <property type="entry name" value="Molybdopterin synthase subunit MoaE"/>
    <property type="match status" value="1"/>
</dbReference>
<evidence type="ECO:0000313" key="2">
    <source>
        <dbReference type="Proteomes" id="UP001500943"/>
    </source>
</evidence>
<name>A0ABN1W086_9MICO</name>
<accession>A0ABN1W086</accession>
<reference evidence="1 2" key="1">
    <citation type="journal article" date="2019" name="Int. J. Syst. Evol. Microbiol.">
        <title>The Global Catalogue of Microorganisms (GCM) 10K type strain sequencing project: providing services to taxonomists for standard genome sequencing and annotation.</title>
        <authorList>
            <consortium name="The Broad Institute Genomics Platform"/>
            <consortium name="The Broad Institute Genome Sequencing Center for Infectious Disease"/>
            <person name="Wu L."/>
            <person name="Ma J."/>
        </authorList>
    </citation>
    <scope>NUCLEOTIDE SEQUENCE [LARGE SCALE GENOMIC DNA]</scope>
    <source>
        <strain evidence="1 2">JCM 12762</strain>
    </source>
</reference>
<protein>
    <submittedName>
        <fullName evidence="1">Molybdenum cofactor biosynthesis protein MoaE</fullName>
    </submittedName>
</protein>
<dbReference type="InterPro" id="IPR036563">
    <property type="entry name" value="MoaE_sf"/>
</dbReference>